<dbReference type="EMBL" id="MNAD01001344">
    <property type="protein sequence ID" value="OJT06198.1"/>
    <property type="molecule type" value="Genomic_DNA"/>
</dbReference>
<evidence type="ECO:0000313" key="4">
    <source>
        <dbReference type="EMBL" id="OJT06198.1"/>
    </source>
</evidence>
<dbReference type="PANTHER" id="PTHR24559:SF444">
    <property type="entry name" value="REVERSE TRANSCRIPTASE DOMAIN-CONTAINING PROTEIN"/>
    <property type="match status" value="1"/>
</dbReference>
<comment type="caution">
    <text evidence="3">The sequence shown here is derived from an EMBL/GenBank/DDBJ whole genome shotgun (WGS) entry which is preliminary data.</text>
</comment>
<sequence>MHRRFVHSSSAAKATLDFENCHYRSQDEPPDNYTIRRKLMDGLPAEVYRILSLERNINAEESFIDEILTSARQVEQALVRLQQQENREREPRGRSGTPQASAGGVLVRPESRGRDRSRDRGRDRHAGGPPSHEQAFKPVANRPATPAIPRPSVAANSCFGCGQVGHYANDPVCPKFGTPRQANPNGRPPQRTRFHAQRLDMAGDDVGVADEQSGNPYPVDSWTGAGSQYDSDEERGLPPSEGGGSEVTRAQAMSMRVMDVPSDEEDQIVLHMRAGRQPTVEEVPDDAISGVNPDLVLDGHLPYVVEEIRRRKYLAEDDRGPGDLSGHLERPVSPVNSAPESTKDIPSVDYRAAETLDEHTIPRVPHQAQFVYPEDSERPRKHSVPWKRDPRLPDDMPDITERDPISLHSSQGVKRYKYGNEDCYGMNEALYEEVVNYLRELPERSYLKPPEVIPFLREQWFQRVDDLVGPIPLELPPMREINHRIPLIDEQHRYHYHHPRCPDALRGELKTKMDRYLEAGWWEMKPANQAAPLLCVLKKSGKIRTVIDARQRNDNTFKDVTPFPDQDNIRQDVARAKYRSKIDMSDAYEQIRIEVEDVWKTAFSTIFGTAVSHVMQQGDCNAPGTFQRLMTWIFRAYIGVFVHVYLDDIFVFSRSIGEHEAHLKIVFDRLREQRLYLSRAKLDLYSPRMDCLGHLIDDHGLHADTDKMAKI</sequence>
<dbReference type="Gene3D" id="3.10.10.10">
    <property type="entry name" value="HIV Type 1 Reverse Transcriptase, subunit A, domain 1"/>
    <property type="match status" value="1"/>
</dbReference>
<dbReference type="OrthoDB" id="3254954at2759"/>
<evidence type="ECO:0000313" key="5">
    <source>
        <dbReference type="Proteomes" id="UP000184267"/>
    </source>
</evidence>
<feature type="region of interest" description="Disordered" evidence="1">
    <location>
        <begin position="371"/>
        <end position="404"/>
    </location>
</feature>
<protein>
    <submittedName>
        <fullName evidence="3">Retrovirus-related Pol polyprotein from transposon 17.6</fullName>
    </submittedName>
</protein>
<dbReference type="AlphaFoldDB" id="A0A1M2VF23"/>
<dbReference type="Proteomes" id="UP000184267">
    <property type="component" value="Unassembled WGS sequence"/>
</dbReference>
<organism evidence="3 5">
    <name type="scientific">Trametes pubescens</name>
    <name type="common">White-rot fungus</name>
    <dbReference type="NCBI Taxonomy" id="154538"/>
    <lineage>
        <taxon>Eukaryota</taxon>
        <taxon>Fungi</taxon>
        <taxon>Dikarya</taxon>
        <taxon>Basidiomycota</taxon>
        <taxon>Agaricomycotina</taxon>
        <taxon>Agaricomycetes</taxon>
        <taxon>Polyporales</taxon>
        <taxon>Polyporaceae</taxon>
        <taxon>Trametes</taxon>
    </lineage>
</organism>
<dbReference type="STRING" id="154538.A0A1M2VF23"/>
<proteinExistence type="predicted"/>
<dbReference type="InterPro" id="IPR053134">
    <property type="entry name" value="RNA-dir_DNA_polymerase"/>
</dbReference>
<feature type="region of interest" description="Disordered" evidence="1">
    <location>
        <begin position="82"/>
        <end position="148"/>
    </location>
</feature>
<reference evidence="3 5" key="1">
    <citation type="submission" date="2016-10" db="EMBL/GenBank/DDBJ databases">
        <title>Genome sequence of the basidiomycete white-rot fungus Trametes pubescens.</title>
        <authorList>
            <person name="Makela M.R."/>
            <person name="Granchi Z."/>
            <person name="Peng M."/>
            <person name="De Vries R.P."/>
            <person name="Grigoriev I."/>
            <person name="Riley R."/>
            <person name="Hilden K."/>
        </authorList>
    </citation>
    <scope>NUCLEOTIDE SEQUENCE [LARGE SCALE GENOMIC DNA]</scope>
    <source>
        <strain evidence="3 5">FBCC735</strain>
    </source>
</reference>
<feature type="compositionally biased region" description="Basic and acidic residues" evidence="1">
    <location>
        <begin position="386"/>
        <end position="404"/>
    </location>
</feature>
<feature type="domain" description="Reverse transcriptase" evidence="2">
    <location>
        <begin position="517"/>
        <end position="696"/>
    </location>
</feature>
<dbReference type="PROSITE" id="PS50878">
    <property type="entry name" value="RT_POL"/>
    <property type="match status" value="1"/>
</dbReference>
<feature type="region of interest" description="Disordered" evidence="1">
    <location>
        <begin position="206"/>
        <end position="247"/>
    </location>
</feature>
<dbReference type="CDD" id="cd01647">
    <property type="entry name" value="RT_LTR"/>
    <property type="match status" value="1"/>
</dbReference>
<keyword evidence="5" id="KW-1185">Reference proteome</keyword>
<gene>
    <name evidence="4" type="ORF">TRAPUB_2952</name>
    <name evidence="3" type="ORF">TRAPUB_2955</name>
</gene>
<dbReference type="EMBL" id="MNAD01001345">
    <property type="protein sequence ID" value="OJT06195.1"/>
    <property type="molecule type" value="Genomic_DNA"/>
</dbReference>
<dbReference type="InterPro" id="IPR043128">
    <property type="entry name" value="Rev_trsase/Diguanyl_cyclase"/>
</dbReference>
<feature type="region of interest" description="Disordered" evidence="1">
    <location>
        <begin position="316"/>
        <end position="346"/>
    </location>
</feature>
<dbReference type="InterPro" id="IPR000477">
    <property type="entry name" value="RT_dom"/>
</dbReference>
<evidence type="ECO:0000313" key="3">
    <source>
        <dbReference type="EMBL" id="OJT06195.1"/>
    </source>
</evidence>
<dbReference type="PANTHER" id="PTHR24559">
    <property type="entry name" value="TRANSPOSON TY3-I GAG-POL POLYPROTEIN"/>
    <property type="match status" value="1"/>
</dbReference>
<accession>A0A1M2VF23</accession>
<feature type="compositionally biased region" description="Basic and acidic residues" evidence="1">
    <location>
        <begin position="316"/>
        <end position="330"/>
    </location>
</feature>
<dbReference type="InterPro" id="IPR043502">
    <property type="entry name" value="DNA/RNA_pol_sf"/>
</dbReference>
<evidence type="ECO:0000256" key="1">
    <source>
        <dbReference type="SAM" id="MobiDB-lite"/>
    </source>
</evidence>
<feature type="compositionally biased region" description="Basic and acidic residues" evidence="1">
    <location>
        <begin position="109"/>
        <end position="126"/>
    </location>
</feature>
<evidence type="ECO:0000259" key="2">
    <source>
        <dbReference type="PROSITE" id="PS50878"/>
    </source>
</evidence>
<dbReference type="SUPFAM" id="SSF56672">
    <property type="entry name" value="DNA/RNA polymerases"/>
    <property type="match status" value="1"/>
</dbReference>
<name>A0A1M2VF23_TRAPU</name>
<dbReference type="Gene3D" id="3.30.70.270">
    <property type="match status" value="1"/>
</dbReference>
<dbReference type="Pfam" id="PF00078">
    <property type="entry name" value="RVT_1"/>
    <property type="match status" value="1"/>
</dbReference>